<keyword evidence="2" id="KW-1185">Reference proteome</keyword>
<organism evidence="1 2">
    <name type="scientific">Jatropha curcas</name>
    <name type="common">Barbados nut</name>
    <dbReference type="NCBI Taxonomy" id="180498"/>
    <lineage>
        <taxon>Eukaryota</taxon>
        <taxon>Viridiplantae</taxon>
        <taxon>Streptophyta</taxon>
        <taxon>Embryophyta</taxon>
        <taxon>Tracheophyta</taxon>
        <taxon>Spermatophyta</taxon>
        <taxon>Magnoliopsida</taxon>
        <taxon>eudicotyledons</taxon>
        <taxon>Gunneridae</taxon>
        <taxon>Pentapetalae</taxon>
        <taxon>rosids</taxon>
        <taxon>fabids</taxon>
        <taxon>Malpighiales</taxon>
        <taxon>Euphorbiaceae</taxon>
        <taxon>Crotonoideae</taxon>
        <taxon>Jatropheae</taxon>
        <taxon>Jatropha</taxon>
    </lineage>
</organism>
<protein>
    <submittedName>
        <fullName evidence="1">Uncharacterized protein</fullName>
    </submittedName>
</protein>
<dbReference type="Proteomes" id="UP000027138">
    <property type="component" value="Unassembled WGS sequence"/>
</dbReference>
<sequence>MSGRITCRSLFTSRSDSNTERCRLLLQVDSIIARSRRSKRQRAKDLREVLEVKRAKRALSNNDCKAEAQMPNREAPSIPTLMKEDQLEEAHKLLLEIKQAQLEALTIFQVKIATQREKPLKVVSWLSTYSRLIRVEEPSTPSDLPSSVSSSPSGSHFKIECSSVRTDSVLTSASTDKMVKTSVPLFELEKMIKKIVAASLEKFMRSDQGKEKVVIEDGEEAMDESEKREHVDDTWQDDEFFKISAKKFESEPIISEKFKKIDKKLMRNPKEMNS</sequence>
<evidence type="ECO:0000313" key="2">
    <source>
        <dbReference type="Proteomes" id="UP000027138"/>
    </source>
</evidence>
<gene>
    <name evidence="1" type="ORF">JCGZ_22439</name>
</gene>
<evidence type="ECO:0000313" key="1">
    <source>
        <dbReference type="EMBL" id="KDP26272.1"/>
    </source>
</evidence>
<proteinExistence type="predicted"/>
<name>A0A067JQX9_JATCU</name>
<dbReference type="EMBL" id="KK914909">
    <property type="protein sequence ID" value="KDP26272.1"/>
    <property type="molecule type" value="Genomic_DNA"/>
</dbReference>
<accession>A0A067JQX9</accession>
<reference evidence="1 2" key="1">
    <citation type="journal article" date="2014" name="PLoS ONE">
        <title>Global Analysis of Gene Expression Profiles in Physic Nut (Jatropha curcas L.) Seedlings Exposed to Salt Stress.</title>
        <authorList>
            <person name="Zhang L."/>
            <person name="Zhang C."/>
            <person name="Wu P."/>
            <person name="Chen Y."/>
            <person name="Li M."/>
            <person name="Jiang H."/>
            <person name="Wu G."/>
        </authorList>
    </citation>
    <scope>NUCLEOTIDE SEQUENCE [LARGE SCALE GENOMIC DNA]</scope>
    <source>
        <strain evidence="2">cv. GZQX0401</strain>
        <tissue evidence="1">Young leaves</tissue>
    </source>
</reference>
<dbReference type="AlphaFoldDB" id="A0A067JQX9"/>